<evidence type="ECO:0000313" key="2">
    <source>
        <dbReference type="EMBL" id="TQF05540.1"/>
    </source>
</evidence>
<dbReference type="EMBL" id="VIGB01000003">
    <property type="protein sequence ID" value="TQF05540.1"/>
    <property type="molecule type" value="Genomic_DNA"/>
</dbReference>
<feature type="compositionally biased region" description="Low complexity" evidence="1">
    <location>
        <begin position="53"/>
        <end position="68"/>
    </location>
</feature>
<feature type="region of interest" description="Disordered" evidence="1">
    <location>
        <begin position="38"/>
        <end position="68"/>
    </location>
</feature>
<dbReference type="Proteomes" id="UP000319103">
    <property type="component" value="Unassembled WGS sequence"/>
</dbReference>
<evidence type="ECO:0000313" key="3">
    <source>
        <dbReference type="Proteomes" id="UP000319103"/>
    </source>
</evidence>
<proteinExistence type="predicted"/>
<protein>
    <submittedName>
        <fullName evidence="2">Uncharacterized protein</fullName>
    </submittedName>
</protein>
<evidence type="ECO:0000256" key="1">
    <source>
        <dbReference type="SAM" id="MobiDB-lite"/>
    </source>
</evidence>
<sequence>MGARLAAAVHLDHPVTHERIHLQPGDEPEPEVAALITNPDAWQPDEPAPEPGPAAQQPEAPAPETAEQ</sequence>
<keyword evidence="3" id="KW-1185">Reference proteome</keyword>
<accession>A0A540W946</accession>
<gene>
    <name evidence="2" type="ORF">E6W39_29070</name>
</gene>
<dbReference type="RefSeq" id="WP_141636015.1">
    <property type="nucleotide sequence ID" value="NZ_VIGB01000003.1"/>
</dbReference>
<organism evidence="2 3">
    <name type="scientific">Kitasatospora acidiphila</name>
    <dbReference type="NCBI Taxonomy" id="2567942"/>
    <lineage>
        <taxon>Bacteria</taxon>
        <taxon>Bacillati</taxon>
        <taxon>Actinomycetota</taxon>
        <taxon>Actinomycetes</taxon>
        <taxon>Kitasatosporales</taxon>
        <taxon>Streptomycetaceae</taxon>
        <taxon>Kitasatospora</taxon>
    </lineage>
</organism>
<dbReference type="AlphaFoldDB" id="A0A540W946"/>
<name>A0A540W946_9ACTN</name>
<comment type="caution">
    <text evidence="2">The sequence shown here is derived from an EMBL/GenBank/DDBJ whole genome shotgun (WGS) entry which is preliminary data.</text>
</comment>
<dbReference type="OrthoDB" id="3873853at2"/>
<reference evidence="2 3" key="1">
    <citation type="submission" date="2019-06" db="EMBL/GenBank/DDBJ databases">
        <title>Description of Kitasatospora acidophila sp. nov. isolated from pine grove soil, and reclassification of Streptomyces novaecaesareae to Kitasatospora novaeceasareae comb. nov.</title>
        <authorList>
            <person name="Kim M.J."/>
        </authorList>
    </citation>
    <scope>NUCLEOTIDE SEQUENCE [LARGE SCALE GENOMIC DNA]</scope>
    <source>
        <strain evidence="2 3">MMS16-CNU292</strain>
    </source>
</reference>